<organism evidence="5 6">
    <name type="scientific">Vitis rotundifolia</name>
    <name type="common">Muscadine grape</name>
    <dbReference type="NCBI Taxonomy" id="103349"/>
    <lineage>
        <taxon>Eukaryota</taxon>
        <taxon>Viridiplantae</taxon>
        <taxon>Streptophyta</taxon>
        <taxon>Embryophyta</taxon>
        <taxon>Tracheophyta</taxon>
        <taxon>Spermatophyta</taxon>
        <taxon>Magnoliopsida</taxon>
        <taxon>eudicotyledons</taxon>
        <taxon>Gunneridae</taxon>
        <taxon>Pentapetalae</taxon>
        <taxon>rosids</taxon>
        <taxon>Vitales</taxon>
        <taxon>Vitaceae</taxon>
        <taxon>Viteae</taxon>
        <taxon>Vitis</taxon>
    </lineage>
</organism>
<evidence type="ECO:0000313" key="5">
    <source>
        <dbReference type="EMBL" id="KAJ9707890.1"/>
    </source>
</evidence>
<protein>
    <recommendedName>
        <fullName evidence="4">Thioredoxin domain-containing protein</fullName>
    </recommendedName>
</protein>
<comment type="caution">
    <text evidence="5">The sequence shown here is derived from an EMBL/GenBank/DDBJ whole genome shotgun (WGS) entry which is preliminary data.</text>
</comment>
<keyword evidence="6" id="KW-1185">Reference proteome</keyword>
<dbReference type="FunFam" id="3.40.30.10:FF:000245">
    <property type="entry name" value="Thioredoxin"/>
    <property type="match status" value="1"/>
</dbReference>
<evidence type="ECO:0000256" key="3">
    <source>
        <dbReference type="ARBA" id="ARBA00023284"/>
    </source>
</evidence>
<keyword evidence="1" id="KW-0813">Transport</keyword>
<dbReference type="Proteomes" id="UP001168098">
    <property type="component" value="Unassembled WGS sequence"/>
</dbReference>
<evidence type="ECO:0000256" key="1">
    <source>
        <dbReference type="ARBA" id="ARBA00022982"/>
    </source>
</evidence>
<evidence type="ECO:0000259" key="4">
    <source>
        <dbReference type="PROSITE" id="PS51352"/>
    </source>
</evidence>
<keyword evidence="1" id="KW-0249">Electron transport</keyword>
<accession>A0AA39E682</accession>
<dbReference type="InterPro" id="IPR013766">
    <property type="entry name" value="Thioredoxin_domain"/>
</dbReference>
<dbReference type="InterPro" id="IPR036249">
    <property type="entry name" value="Thioredoxin-like_sf"/>
</dbReference>
<dbReference type="PANTHER" id="PTHR46115">
    <property type="entry name" value="THIOREDOXIN-LIKE PROTEIN 1"/>
    <property type="match status" value="1"/>
</dbReference>
<dbReference type="PROSITE" id="PS51352">
    <property type="entry name" value="THIOREDOXIN_2"/>
    <property type="match status" value="1"/>
</dbReference>
<reference evidence="5 6" key="1">
    <citation type="journal article" date="2023" name="BMC Biotechnol.">
        <title>Vitis rotundifolia cv Carlos genome sequencing.</title>
        <authorList>
            <person name="Huff M."/>
            <person name="Hulse-Kemp A."/>
            <person name="Scheffler B."/>
            <person name="Youngblood R."/>
            <person name="Simpson S."/>
            <person name="Babiker E."/>
            <person name="Staton M."/>
        </authorList>
    </citation>
    <scope>NUCLEOTIDE SEQUENCE [LARGE SCALE GENOMIC DNA]</scope>
    <source>
        <tissue evidence="5">Leaf</tissue>
    </source>
</reference>
<dbReference type="PRINTS" id="PR00421">
    <property type="entry name" value="THIOREDOXIN"/>
</dbReference>
<dbReference type="Pfam" id="PF00085">
    <property type="entry name" value="Thioredoxin"/>
    <property type="match status" value="1"/>
</dbReference>
<dbReference type="Gene3D" id="3.40.30.10">
    <property type="entry name" value="Glutaredoxin"/>
    <property type="match status" value="1"/>
</dbReference>
<keyword evidence="3" id="KW-0676">Redox-active center</keyword>
<dbReference type="CDD" id="cd02947">
    <property type="entry name" value="TRX_family"/>
    <property type="match status" value="1"/>
</dbReference>
<proteinExistence type="predicted"/>
<evidence type="ECO:0000256" key="2">
    <source>
        <dbReference type="ARBA" id="ARBA00023157"/>
    </source>
</evidence>
<dbReference type="EMBL" id="JARBHA010000001">
    <property type="protein sequence ID" value="KAJ9707890.1"/>
    <property type="molecule type" value="Genomic_DNA"/>
</dbReference>
<dbReference type="SUPFAM" id="SSF52833">
    <property type="entry name" value="Thioredoxin-like"/>
    <property type="match status" value="1"/>
</dbReference>
<name>A0AA39E682_VITRO</name>
<keyword evidence="2" id="KW-1015">Disulfide bond</keyword>
<evidence type="ECO:0000313" key="6">
    <source>
        <dbReference type="Proteomes" id="UP001168098"/>
    </source>
</evidence>
<dbReference type="AlphaFoldDB" id="A0AA39E682"/>
<sequence>MTRNSVLLRHLLRLSPSSRARSSSLIKTLASSPIAAPSPPIHTISSFFTTATANSQFSRPFFNYRTLCSSSGQSKIALIKSEEEFNTSLSKVQDESSPAIFYFTAVWCGPCRFIAPIIAELSEKYPHVTTYKIDIDQDGLENTLRRLNIASVPTLHFFQNGKKAAEIIGADVARLKDTMDKLYKKD</sequence>
<gene>
    <name evidence="5" type="ORF">PVL29_000121</name>
</gene>
<feature type="domain" description="Thioredoxin" evidence="4">
    <location>
        <begin position="55"/>
        <end position="184"/>
    </location>
</feature>